<dbReference type="InterPro" id="IPR029058">
    <property type="entry name" value="AB_hydrolase_fold"/>
</dbReference>
<keyword evidence="3" id="KW-0645">Protease</keyword>
<dbReference type="AlphaFoldDB" id="A0A6A6YY58"/>
<dbReference type="Proteomes" id="UP000504636">
    <property type="component" value="Unplaced"/>
</dbReference>
<sequence>MQRSPSIIPDPDPDPAPVSARWPVSSIQSPATLGPKYYNPETSICETTPGVKAYSGYVHLPSNITQDIQGEIPFHVSAFFWLFEARHEPEKAPLAIYLAGWPGESSMYPVFSGESGPCYANKDGNSTTLNPWSFNVHVNMLYIDQPSQVGYSYDEIVEGSYNVLDGSITPEKLPQNQTTIPGKFPSQNPATTANTTTLAARALWHFAQVWFTEPAIPRIFIFNVDIQQHYGVKLFNETVSEAASANFTGPGGCSDQILQCRALAAEGDPYDIGINSTINDICAEAIEFCDEFAGGGAMVALSGAYAIAFLNQKWVQDALGAPLNHTANGNTAGNALIATGDPVRRSIADLNLLLSSGVKLSMVYGDLNFICNWIGAENLTLNTEYPEASEFGASGYANITTNSTYQGGVVTQFEGVSFSRVFLGSHTVSYSQPETVYQIFNRAMFYKDVSTGHHNIETGKGYKSKGPASAWGFKDVLPPPPPPECSISYASTSCSEDQLAALANGTAVVENNIVVQPAV</sequence>
<keyword evidence="9" id="KW-1185">Reference proteome</keyword>
<dbReference type="SUPFAM" id="SSF53474">
    <property type="entry name" value="alpha/beta-Hydrolases"/>
    <property type="match status" value="1"/>
</dbReference>
<keyword evidence="5 8" id="KW-0378">Hydrolase</keyword>
<evidence type="ECO:0000256" key="7">
    <source>
        <dbReference type="SAM" id="MobiDB-lite"/>
    </source>
</evidence>
<dbReference type="GO" id="GO:0006508">
    <property type="term" value="P:proteolysis"/>
    <property type="evidence" value="ECO:0007669"/>
    <property type="project" value="UniProtKB-KW"/>
</dbReference>
<dbReference type="OrthoDB" id="443318at2759"/>
<comment type="similarity">
    <text evidence="1">Belongs to the peptidase S10 family.</text>
</comment>
<dbReference type="Pfam" id="PF00450">
    <property type="entry name" value="Peptidase_S10"/>
    <property type="match status" value="2"/>
</dbReference>
<dbReference type="GO" id="GO:0000324">
    <property type="term" value="C:fungal-type vacuole"/>
    <property type="evidence" value="ECO:0007669"/>
    <property type="project" value="TreeGrafter"/>
</dbReference>
<dbReference type="PANTHER" id="PTHR11802">
    <property type="entry name" value="SERINE PROTEASE FAMILY S10 SERINE CARBOXYPEPTIDASE"/>
    <property type="match status" value="1"/>
</dbReference>
<gene>
    <name evidence="8 10" type="ORF">BDZ99DRAFT_516363</name>
</gene>
<evidence type="ECO:0000313" key="8">
    <source>
        <dbReference type="EMBL" id="KAF2813710.1"/>
    </source>
</evidence>
<evidence type="ECO:0000313" key="10">
    <source>
        <dbReference type="RefSeq" id="XP_033580674.1"/>
    </source>
</evidence>
<evidence type="ECO:0000256" key="2">
    <source>
        <dbReference type="ARBA" id="ARBA00022645"/>
    </source>
</evidence>
<evidence type="ECO:0000256" key="5">
    <source>
        <dbReference type="ARBA" id="ARBA00022801"/>
    </source>
</evidence>
<reference evidence="8 10" key="1">
    <citation type="journal article" date="2020" name="Stud. Mycol.">
        <title>101 Dothideomycetes genomes: a test case for predicting lifestyles and emergence of pathogens.</title>
        <authorList>
            <person name="Haridas S."/>
            <person name="Albert R."/>
            <person name="Binder M."/>
            <person name="Bloem J."/>
            <person name="Labutti K."/>
            <person name="Salamov A."/>
            <person name="Andreopoulos B."/>
            <person name="Baker S."/>
            <person name="Barry K."/>
            <person name="Bills G."/>
            <person name="Bluhm B."/>
            <person name="Cannon C."/>
            <person name="Castanera R."/>
            <person name="Culley D."/>
            <person name="Daum C."/>
            <person name="Ezra D."/>
            <person name="Gonzalez J."/>
            <person name="Henrissat B."/>
            <person name="Kuo A."/>
            <person name="Liang C."/>
            <person name="Lipzen A."/>
            <person name="Lutzoni F."/>
            <person name="Magnuson J."/>
            <person name="Mondo S."/>
            <person name="Nolan M."/>
            <person name="Ohm R."/>
            <person name="Pangilinan J."/>
            <person name="Park H.-J."/>
            <person name="Ramirez L."/>
            <person name="Alfaro M."/>
            <person name="Sun H."/>
            <person name="Tritt A."/>
            <person name="Yoshinaga Y."/>
            <person name="Zwiers L.-H."/>
            <person name="Turgeon B."/>
            <person name="Goodwin S."/>
            <person name="Spatafora J."/>
            <person name="Crous P."/>
            <person name="Grigoriev I."/>
        </authorList>
    </citation>
    <scope>NUCLEOTIDE SEQUENCE</scope>
    <source>
        <strain evidence="8 10">CBS 304.34</strain>
    </source>
</reference>
<evidence type="ECO:0000256" key="4">
    <source>
        <dbReference type="ARBA" id="ARBA00022729"/>
    </source>
</evidence>
<dbReference type="EMBL" id="MU003695">
    <property type="protein sequence ID" value="KAF2813710.1"/>
    <property type="molecule type" value="Genomic_DNA"/>
</dbReference>
<dbReference type="GO" id="GO:0004185">
    <property type="term" value="F:serine-type carboxypeptidase activity"/>
    <property type="evidence" value="ECO:0007669"/>
    <property type="project" value="InterPro"/>
</dbReference>
<dbReference type="GeneID" id="54465962"/>
<accession>A0A6A6YY58</accession>
<protein>
    <submittedName>
        <fullName evidence="8 10">Alpha/beta-hydrolase</fullName>
    </submittedName>
</protein>
<evidence type="ECO:0000313" key="9">
    <source>
        <dbReference type="Proteomes" id="UP000504636"/>
    </source>
</evidence>
<keyword evidence="6" id="KW-0325">Glycoprotein</keyword>
<dbReference type="Gene3D" id="3.40.50.1820">
    <property type="entry name" value="alpha/beta hydrolase"/>
    <property type="match status" value="1"/>
</dbReference>
<reference evidence="10" key="2">
    <citation type="submission" date="2020-04" db="EMBL/GenBank/DDBJ databases">
        <authorList>
            <consortium name="NCBI Genome Project"/>
        </authorList>
    </citation>
    <scope>NUCLEOTIDE SEQUENCE</scope>
    <source>
        <strain evidence="10">CBS 304.34</strain>
    </source>
</reference>
<reference evidence="10" key="3">
    <citation type="submission" date="2025-04" db="UniProtKB">
        <authorList>
            <consortium name="RefSeq"/>
        </authorList>
    </citation>
    <scope>IDENTIFICATION</scope>
    <source>
        <strain evidence="10">CBS 304.34</strain>
    </source>
</reference>
<evidence type="ECO:0000256" key="1">
    <source>
        <dbReference type="ARBA" id="ARBA00009431"/>
    </source>
</evidence>
<evidence type="ECO:0000256" key="6">
    <source>
        <dbReference type="ARBA" id="ARBA00023180"/>
    </source>
</evidence>
<feature type="region of interest" description="Disordered" evidence="7">
    <location>
        <begin position="1"/>
        <end position="22"/>
    </location>
</feature>
<dbReference type="RefSeq" id="XP_033580674.1">
    <property type="nucleotide sequence ID" value="XM_033725069.1"/>
</dbReference>
<keyword evidence="4" id="KW-0732">Signal</keyword>
<evidence type="ECO:0000256" key="3">
    <source>
        <dbReference type="ARBA" id="ARBA00022670"/>
    </source>
</evidence>
<keyword evidence="2" id="KW-0121">Carboxypeptidase</keyword>
<dbReference type="InterPro" id="IPR001563">
    <property type="entry name" value="Peptidase_S10"/>
</dbReference>
<organism evidence="8">
    <name type="scientific">Mytilinidion resinicola</name>
    <dbReference type="NCBI Taxonomy" id="574789"/>
    <lineage>
        <taxon>Eukaryota</taxon>
        <taxon>Fungi</taxon>
        <taxon>Dikarya</taxon>
        <taxon>Ascomycota</taxon>
        <taxon>Pezizomycotina</taxon>
        <taxon>Dothideomycetes</taxon>
        <taxon>Pleosporomycetidae</taxon>
        <taxon>Mytilinidiales</taxon>
        <taxon>Mytilinidiaceae</taxon>
        <taxon>Mytilinidion</taxon>
    </lineage>
</organism>
<proteinExistence type="inferred from homology"/>
<dbReference type="PANTHER" id="PTHR11802:SF189">
    <property type="entry name" value="CARBOXYPEPTIDASE"/>
    <property type="match status" value="1"/>
</dbReference>
<name>A0A6A6YY58_9PEZI</name>